<dbReference type="RefSeq" id="WP_251348717.1">
    <property type="nucleotide sequence ID" value="NZ_JAMQGR010000001.1"/>
</dbReference>
<dbReference type="EMBL" id="JAMQGR010000001">
    <property type="protein sequence ID" value="MCM2564815.1"/>
    <property type="molecule type" value="Genomic_DNA"/>
</dbReference>
<reference evidence="2 3" key="1">
    <citation type="submission" date="2022-06" db="EMBL/GenBank/DDBJ databases">
        <title>Janthinobacterium kumbetensis sp. nov., isolated from spring water in Turkey.</title>
        <authorList>
            <person name="Inan Bektas K."/>
            <person name="Belduz A.A."/>
            <person name="Canakci S."/>
            <person name="Nalcaoglu A."/>
            <person name="Ceylan E."/>
            <person name="Kati H."/>
        </authorList>
    </citation>
    <scope>NUCLEOTIDE SEQUENCE [LARGE SCALE GENOMIC DNA]</scope>
    <source>
        <strain evidence="2 3">GK</strain>
    </source>
</reference>
<organism evidence="2 3">
    <name type="scientific">Janthinobacterium kumbetense</name>
    <dbReference type="NCBI Taxonomy" id="2950280"/>
    <lineage>
        <taxon>Bacteria</taxon>
        <taxon>Pseudomonadati</taxon>
        <taxon>Pseudomonadota</taxon>
        <taxon>Betaproteobacteria</taxon>
        <taxon>Burkholderiales</taxon>
        <taxon>Oxalobacteraceae</taxon>
        <taxon>Janthinobacterium</taxon>
    </lineage>
</organism>
<feature type="compositionally biased region" description="Low complexity" evidence="1">
    <location>
        <begin position="82"/>
        <end position="92"/>
    </location>
</feature>
<name>A0ABT0WL73_9BURK</name>
<feature type="region of interest" description="Disordered" evidence="1">
    <location>
        <begin position="73"/>
        <end position="92"/>
    </location>
</feature>
<evidence type="ECO:0000313" key="3">
    <source>
        <dbReference type="Proteomes" id="UP001202243"/>
    </source>
</evidence>
<gene>
    <name evidence="2" type="ORF">NCG91_04330</name>
</gene>
<protein>
    <submittedName>
        <fullName evidence="2">Uncharacterized protein</fullName>
    </submittedName>
</protein>
<dbReference type="Proteomes" id="UP001202243">
    <property type="component" value="Unassembled WGS sequence"/>
</dbReference>
<accession>A0ABT0WL73</accession>
<keyword evidence="3" id="KW-1185">Reference proteome</keyword>
<comment type="caution">
    <text evidence="2">The sequence shown here is derived from an EMBL/GenBank/DDBJ whole genome shotgun (WGS) entry which is preliminary data.</text>
</comment>
<evidence type="ECO:0000313" key="2">
    <source>
        <dbReference type="EMBL" id="MCM2564815.1"/>
    </source>
</evidence>
<proteinExistence type="predicted"/>
<evidence type="ECO:0000256" key="1">
    <source>
        <dbReference type="SAM" id="MobiDB-lite"/>
    </source>
</evidence>
<sequence>MKKTPIGHVACPVCDFPDAQVKEDKNSHAYIHCTDCNAQTFTRNEFRNGKLRARMRAVTVAVTGDTVTVTAPVPAMAPPPAADKAPPVKKPGGWFQPLLAQG</sequence>